<sequence length="90" mass="9865">MTLNDSSSNNAAALRESLSQLTPFLLQEARLNCVKQTPRFQIFTVPKHSNNEVTIPTGLPSNDTSSQQTECVSFQWGCPFKKASVGSFSV</sequence>
<comment type="caution">
    <text evidence="1">The sequence shown here is derived from an EMBL/GenBank/DDBJ whole genome shotgun (WGS) entry which is preliminary data.</text>
</comment>
<dbReference type="EMBL" id="BPLQ01010872">
    <property type="protein sequence ID" value="GIY54083.1"/>
    <property type="molecule type" value="Genomic_DNA"/>
</dbReference>
<evidence type="ECO:0000313" key="2">
    <source>
        <dbReference type="Proteomes" id="UP001054837"/>
    </source>
</evidence>
<evidence type="ECO:0000313" key="1">
    <source>
        <dbReference type="EMBL" id="GIY54083.1"/>
    </source>
</evidence>
<name>A0AAV4U8G6_9ARAC</name>
<accession>A0AAV4U8G6</accession>
<organism evidence="1 2">
    <name type="scientific">Caerostris darwini</name>
    <dbReference type="NCBI Taxonomy" id="1538125"/>
    <lineage>
        <taxon>Eukaryota</taxon>
        <taxon>Metazoa</taxon>
        <taxon>Ecdysozoa</taxon>
        <taxon>Arthropoda</taxon>
        <taxon>Chelicerata</taxon>
        <taxon>Arachnida</taxon>
        <taxon>Araneae</taxon>
        <taxon>Araneomorphae</taxon>
        <taxon>Entelegynae</taxon>
        <taxon>Araneoidea</taxon>
        <taxon>Araneidae</taxon>
        <taxon>Caerostris</taxon>
    </lineage>
</organism>
<protein>
    <submittedName>
        <fullName evidence="1">Uncharacterized protein</fullName>
    </submittedName>
</protein>
<keyword evidence="2" id="KW-1185">Reference proteome</keyword>
<proteinExistence type="predicted"/>
<reference evidence="1 2" key="1">
    <citation type="submission" date="2021-06" db="EMBL/GenBank/DDBJ databases">
        <title>Caerostris darwini draft genome.</title>
        <authorList>
            <person name="Kono N."/>
            <person name="Arakawa K."/>
        </authorList>
    </citation>
    <scope>NUCLEOTIDE SEQUENCE [LARGE SCALE GENOMIC DNA]</scope>
</reference>
<dbReference type="Proteomes" id="UP001054837">
    <property type="component" value="Unassembled WGS sequence"/>
</dbReference>
<dbReference type="AlphaFoldDB" id="A0AAV4U8G6"/>
<gene>
    <name evidence="1" type="ORF">CDAR_253331</name>
</gene>